<evidence type="ECO:0008006" key="4">
    <source>
        <dbReference type="Google" id="ProtNLM"/>
    </source>
</evidence>
<dbReference type="EMBL" id="BMGJ01000008">
    <property type="protein sequence ID" value="GGD66547.1"/>
    <property type="molecule type" value="Genomic_DNA"/>
</dbReference>
<dbReference type="Proteomes" id="UP000614272">
    <property type="component" value="Unassembled WGS sequence"/>
</dbReference>
<evidence type="ECO:0000256" key="1">
    <source>
        <dbReference type="SAM" id="MobiDB-lite"/>
    </source>
</evidence>
<keyword evidence="3" id="KW-1185">Reference proteome</keyword>
<name>A0ABQ1RD62_9ALTE</name>
<feature type="compositionally biased region" description="Basic and acidic residues" evidence="1">
    <location>
        <begin position="39"/>
        <end position="50"/>
    </location>
</feature>
<sequence>MCSSPKSSMTARAPKQIIRGVLEEMSPEQRKRFAQTANRADERRRQRLETQSRWQAKHKNKAKQRNTGNWFSNLFRI</sequence>
<evidence type="ECO:0000313" key="3">
    <source>
        <dbReference type="Proteomes" id="UP000614272"/>
    </source>
</evidence>
<accession>A0ABQ1RD62</accession>
<proteinExistence type="predicted"/>
<gene>
    <name evidence="2" type="ORF">GCM10011357_22270</name>
</gene>
<organism evidence="2 3">
    <name type="scientific">Lacimicrobium alkaliphilum</name>
    <dbReference type="NCBI Taxonomy" id="1526571"/>
    <lineage>
        <taxon>Bacteria</taxon>
        <taxon>Pseudomonadati</taxon>
        <taxon>Pseudomonadota</taxon>
        <taxon>Gammaproteobacteria</taxon>
        <taxon>Alteromonadales</taxon>
        <taxon>Alteromonadaceae</taxon>
        <taxon>Lacimicrobium</taxon>
    </lineage>
</organism>
<reference evidence="3" key="1">
    <citation type="journal article" date="2019" name="Int. J. Syst. Evol. Microbiol.">
        <title>The Global Catalogue of Microorganisms (GCM) 10K type strain sequencing project: providing services to taxonomists for standard genome sequencing and annotation.</title>
        <authorList>
            <consortium name="The Broad Institute Genomics Platform"/>
            <consortium name="The Broad Institute Genome Sequencing Center for Infectious Disease"/>
            <person name="Wu L."/>
            <person name="Ma J."/>
        </authorList>
    </citation>
    <scope>NUCLEOTIDE SEQUENCE [LARGE SCALE GENOMIC DNA]</scope>
    <source>
        <strain evidence="3">CGMCC 1.12923</strain>
    </source>
</reference>
<comment type="caution">
    <text evidence="2">The sequence shown here is derived from an EMBL/GenBank/DDBJ whole genome shotgun (WGS) entry which is preliminary data.</text>
</comment>
<feature type="compositionally biased region" description="Basic residues" evidence="1">
    <location>
        <begin position="55"/>
        <end position="64"/>
    </location>
</feature>
<feature type="region of interest" description="Disordered" evidence="1">
    <location>
        <begin position="27"/>
        <end position="72"/>
    </location>
</feature>
<dbReference type="RefSeq" id="WP_099034889.1">
    <property type="nucleotide sequence ID" value="NZ_BMGJ01000008.1"/>
</dbReference>
<protein>
    <recommendedName>
        <fullName evidence="4">BZIP domain-containing protein</fullName>
    </recommendedName>
</protein>
<evidence type="ECO:0000313" key="2">
    <source>
        <dbReference type="EMBL" id="GGD66547.1"/>
    </source>
</evidence>